<dbReference type="AlphaFoldDB" id="A0AAJ1R7Y3"/>
<dbReference type="InterPro" id="IPR009057">
    <property type="entry name" value="Homeodomain-like_sf"/>
</dbReference>
<dbReference type="Gene3D" id="1.10.10.60">
    <property type="entry name" value="Homeodomain-like"/>
    <property type="match status" value="1"/>
</dbReference>
<dbReference type="PANTHER" id="PTHR43280">
    <property type="entry name" value="ARAC-FAMILY TRANSCRIPTIONAL REGULATOR"/>
    <property type="match status" value="1"/>
</dbReference>
<comment type="caution">
    <text evidence="5">The sequence shown here is derived from an EMBL/GenBank/DDBJ whole genome shotgun (WGS) entry which is preliminary data.</text>
</comment>
<keyword evidence="3" id="KW-0804">Transcription</keyword>
<dbReference type="Pfam" id="PF12833">
    <property type="entry name" value="HTH_18"/>
    <property type="match status" value="1"/>
</dbReference>
<dbReference type="SUPFAM" id="SSF46689">
    <property type="entry name" value="Homeodomain-like"/>
    <property type="match status" value="1"/>
</dbReference>
<dbReference type="InterPro" id="IPR018060">
    <property type="entry name" value="HTH_AraC"/>
</dbReference>
<dbReference type="GO" id="GO:0043565">
    <property type="term" value="F:sequence-specific DNA binding"/>
    <property type="evidence" value="ECO:0007669"/>
    <property type="project" value="InterPro"/>
</dbReference>
<name>A0AAJ1R7Y3_9FLAO</name>
<dbReference type="PANTHER" id="PTHR43280:SF32">
    <property type="entry name" value="TRANSCRIPTIONAL REGULATORY PROTEIN"/>
    <property type="match status" value="1"/>
</dbReference>
<evidence type="ECO:0000259" key="4">
    <source>
        <dbReference type="PROSITE" id="PS01124"/>
    </source>
</evidence>
<feature type="domain" description="HTH araC/xylS-type" evidence="4">
    <location>
        <begin position="185"/>
        <end position="288"/>
    </location>
</feature>
<evidence type="ECO:0000256" key="3">
    <source>
        <dbReference type="ARBA" id="ARBA00023163"/>
    </source>
</evidence>
<proteinExistence type="predicted"/>
<reference evidence="5" key="1">
    <citation type="submission" date="2023-06" db="EMBL/GenBank/DDBJ databases">
        <title>Two Chryseobacterium gambrini strains from China.</title>
        <authorList>
            <person name="Zeng J."/>
            <person name="Wu Y."/>
        </authorList>
    </citation>
    <scope>NUCLEOTIDE SEQUENCE</scope>
    <source>
        <strain evidence="5">SQ219</strain>
    </source>
</reference>
<evidence type="ECO:0000313" key="6">
    <source>
        <dbReference type="Proteomes" id="UP001225933"/>
    </source>
</evidence>
<sequence>MESNETVKGFYQRVGLECIKTPGVGHFNVFSRENCSLITPYSRRDYYKISLIIGKGKLHYADKWIYVDQPALLFSNPVIPYSWEAEDNDQKGFFCLFTDHFVHDGNRLGNLQDSQLFKIGGTPVFFINEEQQKTFADIFIKMMNEIQSDYLHKYDMLRAYLHLLIHETMKMHPAENFEPYQNASQRVASLFMELLERQFPIDSPERFLKLKSPVDYAESLSIHVNSLNRSVKEITGKTTSQQIAARIIQEAHALLKHTDWNVSEIAYGLGFEEPAYFTNYFKKQTGMTQCSKNCACLNFIILRLNSILKSFSGCYNFVL</sequence>
<dbReference type="GO" id="GO:0003700">
    <property type="term" value="F:DNA-binding transcription factor activity"/>
    <property type="evidence" value="ECO:0007669"/>
    <property type="project" value="InterPro"/>
</dbReference>
<dbReference type="EMBL" id="JAUHGV010000021">
    <property type="protein sequence ID" value="MDN4013917.1"/>
    <property type="molecule type" value="Genomic_DNA"/>
</dbReference>
<dbReference type="SMART" id="SM00342">
    <property type="entry name" value="HTH_ARAC"/>
    <property type="match status" value="1"/>
</dbReference>
<evidence type="ECO:0000256" key="2">
    <source>
        <dbReference type="ARBA" id="ARBA00023125"/>
    </source>
</evidence>
<evidence type="ECO:0000256" key="1">
    <source>
        <dbReference type="ARBA" id="ARBA00023015"/>
    </source>
</evidence>
<dbReference type="RefSeq" id="WP_290343652.1">
    <property type="nucleotide sequence ID" value="NZ_JAUHGV010000021.1"/>
</dbReference>
<keyword evidence="2" id="KW-0238">DNA-binding</keyword>
<evidence type="ECO:0000313" key="5">
    <source>
        <dbReference type="EMBL" id="MDN4013917.1"/>
    </source>
</evidence>
<dbReference type="PROSITE" id="PS01124">
    <property type="entry name" value="HTH_ARAC_FAMILY_2"/>
    <property type="match status" value="1"/>
</dbReference>
<dbReference type="Proteomes" id="UP001225933">
    <property type="component" value="Unassembled WGS sequence"/>
</dbReference>
<gene>
    <name evidence="5" type="ORF">QX233_15690</name>
</gene>
<protein>
    <submittedName>
        <fullName evidence="5">Helix-turn-helix transcriptional regulator</fullName>
    </submittedName>
</protein>
<keyword evidence="1" id="KW-0805">Transcription regulation</keyword>
<accession>A0AAJ1R7Y3</accession>
<organism evidence="5 6">
    <name type="scientific">Chryseobacterium gambrini</name>
    <dbReference type="NCBI Taxonomy" id="373672"/>
    <lineage>
        <taxon>Bacteria</taxon>
        <taxon>Pseudomonadati</taxon>
        <taxon>Bacteroidota</taxon>
        <taxon>Flavobacteriia</taxon>
        <taxon>Flavobacteriales</taxon>
        <taxon>Weeksellaceae</taxon>
        <taxon>Chryseobacterium group</taxon>
        <taxon>Chryseobacterium</taxon>
    </lineage>
</organism>